<reference evidence="1" key="1">
    <citation type="submission" date="2021-02" db="EMBL/GenBank/DDBJ databases">
        <authorList>
            <person name="Nowell W R."/>
        </authorList>
    </citation>
    <scope>NUCLEOTIDE SEQUENCE</scope>
</reference>
<dbReference type="EMBL" id="CAJOBA010060663">
    <property type="protein sequence ID" value="CAF4325545.1"/>
    <property type="molecule type" value="Genomic_DNA"/>
</dbReference>
<organism evidence="1 2">
    <name type="scientific">Didymodactylos carnosus</name>
    <dbReference type="NCBI Taxonomy" id="1234261"/>
    <lineage>
        <taxon>Eukaryota</taxon>
        <taxon>Metazoa</taxon>
        <taxon>Spiralia</taxon>
        <taxon>Gnathifera</taxon>
        <taxon>Rotifera</taxon>
        <taxon>Eurotatoria</taxon>
        <taxon>Bdelloidea</taxon>
        <taxon>Philodinida</taxon>
        <taxon>Philodinidae</taxon>
        <taxon>Didymodactylos</taxon>
    </lineage>
</organism>
<evidence type="ECO:0000313" key="2">
    <source>
        <dbReference type="Proteomes" id="UP000682733"/>
    </source>
</evidence>
<feature type="non-terminal residue" evidence="1">
    <location>
        <position position="19"/>
    </location>
</feature>
<sequence length="19" mass="2111">MIHEVLPAISNFNQALNTV</sequence>
<comment type="caution">
    <text evidence="1">The sequence shown here is derived from an EMBL/GenBank/DDBJ whole genome shotgun (WGS) entry which is preliminary data.</text>
</comment>
<name>A0A8S2U5G1_9BILA</name>
<dbReference type="Proteomes" id="UP000682733">
    <property type="component" value="Unassembled WGS sequence"/>
</dbReference>
<evidence type="ECO:0000313" key="1">
    <source>
        <dbReference type="EMBL" id="CAF4325545.1"/>
    </source>
</evidence>
<protein>
    <submittedName>
        <fullName evidence="1">Uncharacterized protein</fullName>
    </submittedName>
</protein>
<accession>A0A8S2U5G1</accession>
<dbReference type="AlphaFoldDB" id="A0A8S2U5G1"/>
<gene>
    <name evidence="1" type="ORF">TMI583_LOCUS39800</name>
</gene>
<proteinExistence type="predicted"/>